<keyword evidence="5" id="KW-0029">Amino-acid transport</keyword>
<dbReference type="PANTHER" id="PTHR22950:SF692">
    <property type="entry name" value="TRANSMEMBRANE AMINO ACID TRANSPORTER FAMILY PROTEIN"/>
    <property type="match status" value="1"/>
</dbReference>
<feature type="transmembrane region" description="Helical" evidence="9">
    <location>
        <begin position="241"/>
        <end position="261"/>
    </location>
</feature>
<evidence type="ECO:0000256" key="8">
    <source>
        <dbReference type="SAM" id="MobiDB-lite"/>
    </source>
</evidence>
<dbReference type="AlphaFoldDB" id="K0KQF8"/>
<dbReference type="Proteomes" id="UP000009328">
    <property type="component" value="Unassembled WGS sequence"/>
</dbReference>
<evidence type="ECO:0000313" key="11">
    <source>
        <dbReference type="EMBL" id="CCH43488.1"/>
    </source>
</evidence>
<evidence type="ECO:0000256" key="7">
    <source>
        <dbReference type="ARBA" id="ARBA00023136"/>
    </source>
</evidence>
<sequence>MSSPPSNQQNEGRRRSSFYNSFQEVLNAGGKNSINNFASSYSRSANFLNADFDYSQRPSKLTLGTSDDAQLDEESALIDEDSPSTYTGVDDDHLDPNQPLHQHQHNYGAIMDEENISIREEVLLKSGNSTAPQTIFNGINTLIGIGILTLPLGLHYAGWILGSIILLSCAISSQITAKILSECLKKNPKMKTYGDIAQYSYGRIAYLVVVSTFTIDLLFAGISMIILFADSFNVLTGIKTVYFKILISIMFFLLSFVNLSILSSLSLVGIICTSLIVCVVFFCGFIKAHAPGSLLEISSTSLWPMDLKHLLLSLGIFMSPFGGHAIFPELYKDMKSPQKYKKSCNVIFSFTWFVDYVMASLGYLMFGQIITDQVTKSIMLTEGYPKWIGLVICTLMGLLPISKGPLITRPIITMTDQLTLDLSLHPKKSNHEFVIKFINRFVVTLIFLITSLIFTDFGRIMSFLGSAICFSICIIYPLAFYLKLYHDELSNLQKTISYIGIIIALIFAVSGTIAVVFA</sequence>
<keyword evidence="7 9" id="KW-0472">Membrane</keyword>
<feature type="region of interest" description="Disordered" evidence="8">
    <location>
        <begin position="78"/>
        <end position="101"/>
    </location>
</feature>
<feature type="transmembrane region" description="Helical" evidence="9">
    <location>
        <begin position="135"/>
        <end position="154"/>
    </location>
</feature>
<keyword evidence="12" id="KW-1185">Reference proteome</keyword>
<feature type="transmembrane region" description="Helical" evidence="9">
    <location>
        <begin position="343"/>
        <end position="364"/>
    </location>
</feature>
<reference evidence="11 12" key="1">
    <citation type="journal article" date="2012" name="Eukaryot. Cell">
        <title>Draft genome sequence of Wickerhamomyces ciferrii NRRL Y-1031 F-60-10.</title>
        <authorList>
            <person name="Schneider J."/>
            <person name="Andrea H."/>
            <person name="Blom J."/>
            <person name="Jaenicke S."/>
            <person name="Ruckert C."/>
            <person name="Schorsch C."/>
            <person name="Szczepanowski R."/>
            <person name="Farwick M."/>
            <person name="Goesmann A."/>
            <person name="Puhler A."/>
            <person name="Schaffer S."/>
            <person name="Tauch A."/>
            <person name="Kohler T."/>
            <person name="Brinkrolf K."/>
        </authorList>
    </citation>
    <scope>NUCLEOTIDE SEQUENCE [LARGE SCALE GENOMIC DNA]</scope>
    <source>
        <strain evidence="12">ATCC 14091 / BCRC 22168 / CBS 111 / JCM 3599 / NBRC 0793 / NRRL Y-1031 F-60-10</strain>
    </source>
</reference>
<feature type="domain" description="Amino acid transporter transmembrane" evidence="10">
    <location>
        <begin position="128"/>
        <end position="516"/>
    </location>
</feature>
<keyword evidence="4 9" id="KW-0812">Transmembrane</keyword>
<feature type="transmembrane region" description="Helical" evidence="9">
    <location>
        <begin position="460"/>
        <end position="484"/>
    </location>
</feature>
<dbReference type="eggNOG" id="KOG1303">
    <property type="taxonomic scope" value="Eukaryota"/>
</dbReference>
<name>K0KQF8_WICCF</name>
<dbReference type="HOGENOM" id="CLU_009646_8_2_1"/>
<dbReference type="EMBL" id="CAIF01000080">
    <property type="protein sequence ID" value="CCH43488.1"/>
    <property type="molecule type" value="Genomic_DNA"/>
</dbReference>
<evidence type="ECO:0000259" key="10">
    <source>
        <dbReference type="Pfam" id="PF01490"/>
    </source>
</evidence>
<feature type="transmembrane region" description="Helical" evidence="9">
    <location>
        <begin position="201"/>
        <end position="229"/>
    </location>
</feature>
<accession>K0KQF8</accession>
<dbReference type="PANTHER" id="PTHR22950">
    <property type="entry name" value="AMINO ACID TRANSPORTER"/>
    <property type="match status" value="1"/>
</dbReference>
<feature type="transmembrane region" description="Helical" evidence="9">
    <location>
        <begin position="437"/>
        <end position="454"/>
    </location>
</feature>
<dbReference type="Pfam" id="PF01490">
    <property type="entry name" value="Aa_trans"/>
    <property type="match status" value="1"/>
</dbReference>
<dbReference type="STRING" id="1206466.K0KQF8"/>
<keyword evidence="6 9" id="KW-1133">Transmembrane helix</keyword>
<feature type="transmembrane region" description="Helical" evidence="9">
    <location>
        <begin position="268"/>
        <end position="290"/>
    </location>
</feature>
<gene>
    <name evidence="11" type="ORF">BN7_3038</name>
</gene>
<dbReference type="InterPro" id="IPR013057">
    <property type="entry name" value="AA_transpt_TM"/>
</dbReference>
<keyword evidence="3" id="KW-0813">Transport</keyword>
<comment type="similarity">
    <text evidence="2">Belongs to the amino acid/polyamine transporter 2 family.</text>
</comment>
<dbReference type="GO" id="GO:0015179">
    <property type="term" value="F:L-amino acid transmembrane transporter activity"/>
    <property type="evidence" value="ECO:0007669"/>
    <property type="project" value="TreeGrafter"/>
</dbReference>
<comment type="subcellular location">
    <subcellularLocation>
        <location evidence="1">Vacuole membrane</location>
        <topology evidence="1">Multi-pass membrane protein</topology>
    </subcellularLocation>
</comment>
<evidence type="ECO:0000313" key="12">
    <source>
        <dbReference type="Proteomes" id="UP000009328"/>
    </source>
</evidence>
<dbReference type="GO" id="GO:0005774">
    <property type="term" value="C:vacuolar membrane"/>
    <property type="evidence" value="ECO:0007669"/>
    <property type="project" value="UniProtKB-SubCell"/>
</dbReference>
<dbReference type="InParanoid" id="K0KQF8"/>
<comment type="caution">
    <text evidence="11">The sequence shown here is derived from an EMBL/GenBank/DDBJ whole genome shotgun (WGS) entry which is preliminary data.</text>
</comment>
<organism evidence="11 12">
    <name type="scientific">Wickerhamomyces ciferrii (strain ATCC 14091 / BCRC 22168 / CBS 111 / JCM 3599 / NBRC 0793 / NRRL Y-1031 F-60-10)</name>
    <name type="common">Yeast</name>
    <name type="synonym">Pichia ciferrii</name>
    <dbReference type="NCBI Taxonomy" id="1206466"/>
    <lineage>
        <taxon>Eukaryota</taxon>
        <taxon>Fungi</taxon>
        <taxon>Dikarya</taxon>
        <taxon>Ascomycota</taxon>
        <taxon>Saccharomycotina</taxon>
        <taxon>Saccharomycetes</taxon>
        <taxon>Phaffomycetales</taxon>
        <taxon>Wickerhamomycetaceae</taxon>
        <taxon>Wickerhamomyces</taxon>
    </lineage>
</organism>
<evidence type="ECO:0000256" key="1">
    <source>
        <dbReference type="ARBA" id="ARBA00004128"/>
    </source>
</evidence>
<evidence type="ECO:0000256" key="4">
    <source>
        <dbReference type="ARBA" id="ARBA00022692"/>
    </source>
</evidence>
<feature type="transmembrane region" description="Helical" evidence="9">
    <location>
        <begin position="310"/>
        <end position="331"/>
    </location>
</feature>
<feature type="transmembrane region" description="Helical" evidence="9">
    <location>
        <begin position="384"/>
        <end position="401"/>
    </location>
</feature>
<evidence type="ECO:0000256" key="3">
    <source>
        <dbReference type="ARBA" id="ARBA00022448"/>
    </source>
</evidence>
<feature type="transmembrane region" description="Helical" evidence="9">
    <location>
        <begin position="160"/>
        <end position="180"/>
    </location>
</feature>
<evidence type="ECO:0000256" key="2">
    <source>
        <dbReference type="ARBA" id="ARBA00008066"/>
    </source>
</evidence>
<evidence type="ECO:0000256" key="6">
    <source>
        <dbReference type="ARBA" id="ARBA00022989"/>
    </source>
</evidence>
<evidence type="ECO:0000256" key="9">
    <source>
        <dbReference type="SAM" id="Phobius"/>
    </source>
</evidence>
<evidence type="ECO:0000256" key="5">
    <source>
        <dbReference type="ARBA" id="ARBA00022970"/>
    </source>
</evidence>
<protein>
    <submittedName>
        <fullName evidence="11">Vesicular inhibitory amino acid transporter</fullName>
    </submittedName>
</protein>
<proteinExistence type="inferred from homology"/>
<feature type="transmembrane region" description="Helical" evidence="9">
    <location>
        <begin position="496"/>
        <end position="517"/>
    </location>
</feature>